<comment type="similarity">
    <text evidence="1">Belongs to the short-chain dehydrogenases/reductases (SDR) family.</text>
</comment>
<protein>
    <recommendedName>
        <fullName evidence="4">Alcohol dehydrogenase-like C-terminal domain-containing protein</fullName>
    </recommendedName>
</protein>
<keyword evidence="2" id="KW-0521">NADP</keyword>
<dbReference type="Proteomes" id="UP000237441">
    <property type="component" value="Unassembled WGS sequence"/>
</dbReference>
<dbReference type="PRINTS" id="PR00081">
    <property type="entry name" value="GDHRDH"/>
</dbReference>
<dbReference type="OrthoDB" id="1879366at2759"/>
<feature type="domain" description="Alcohol dehydrogenase-like C-terminal" evidence="4">
    <location>
        <begin position="73"/>
        <end position="185"/>
    </location>
</feature>
<evidence type="ECO:0000256" key="3">
    <source>
        <dbReference type="ARBA" id="ARBA00023002"/>
    </source>
</evidence>
<accession>A0A2S7Y6E6</accession>
<dbReference type="GO" id="GO:0016491">
    <property type="term" value="F:oxidoreductase activity"/>
    <property type="evidence" value="ECO:0007669"/>
    <property type="project" value="UniProtKB-KW"/>
</dbReference>
<evidence type="ECO:0000259" key="4">
    <source>
        <dbReference type="Pfam" id="PF00107"/>
    </source>
</evidence>
<gene>
    <name evidence="5" type="ORF">BB8028_0003g01380</name>
</gene>
<dbReference type="Pfam" id="PF13561">
    <property type="entry name" value="adh_short_C2"/>
    <property type="match status" value="1"/>
</dbReference>
<dbReference type="Pfam" id="PF00107">
    <property type="entry name" value="ADH_zinc_N"/>
    <property type="match status" value="1"/>
</dbReference>
<dbReference type="Gene3D" id="3.90.180.10">
    <property type="entry name" value="Medium-chain alcohol dehydrogenases, catalytic domain"/>
    <property type="match status" value="1"/>
</dbReference>
<dbReference type="InterPro" id="IPR036291">
    <property type="entry name" value="NAD(P)-bd_dom_sf"/>
</dbReference>
<dbReference type="PRINTS" id="PR00080">
    <property type="entry name" value="SDRFAMILY"/>
</dbReference>
<evidence type="ECO:0000313" key="6">
    <source>
        <dbReference type="Proteomes" id="UP000237441"/>
    </source>
</evidence>
<dbReference type="AlphaFoldDB" id="A0A2S7Y6E6"/>
<dbReference type="InterPro" id="IPR002347">
    <property type="entry name" value="SDR_fam"/>
</dbReference>
<keyword evidence="3" id="KW-0560">Oxidoreductase</keyword>
<dbReference type="InterPro" id="IPR013149">
    <property type="entry name" value="ADH-like_C"/>
</dbReference>
<dbReference type="SUPFAM" id="SSF51735">
    <property type="entry name" value="NAD(P)-binding Rossmann-fold domains"/>
    <property type="match status" value="2"/>
</dbReference>
<dbReference type="CDD" id="cd05233">
    <property type="entry name" value="SDR_c"/>
    <property type="match status" value="1"/>
</dbReference>
<evidence type="ECO:0000256" key="1">
    <source>
        <dbReference type="ARBA" id="ARBA00006484"/>
    </source>
</evidence>
<organism evidence="5 6">
    <name type="scientific">Beauveria bassiana</name>
    <name type="common">White muscardine disease fungus</name>
    <name type="synonym">Tritirachium shiotae</name>
    <dbReference type="NCBI Taxonomy" id="176275"/>
    <lineage>
        <taxon>Eukaryota</taxon>
        <taxon>Fungi</taxon>
        <taxon>Dikarya</taxon>
        <taxon>Ascomycota</taxon>
        <taxon>Pezizomycotina</taxon>
        <taxon>Sordariomycetes</taxon>
        <taxon>Hypocreomycetidae</taxon>
        <taxon>Hypocreales</taxon>
        <taxon>Cordycipitaceae</taxon>
        <taxon>Beauveria</taxon>
    </lineage>
</organism>
<evidence type="ECO:0000313" key="5">
    <source>
        <dbReference type="EMBL" id="PQK11513.1"/>
    </source>
</evidence>
<evidence type="ECO:0000256" key="2">
    <source>
        <dbReference type="ARBA" id="ARBA00022857"/>
    </source>
</evidence>
<proteinExistence type="inferred from homology"/>
<dbReference type="PANTHER" id="PTHR24321">
    <property type="entry name" value="DEHYDROGENASES, SHORT CHAIN"/>
    <property type="match status" value="1"/>
</dbReference>
<dbReference type="PANTHER" id="PTHR24321:SF12">
    <property type="entry name" value="SHORT-CHAIN DEHYDROGENASE_REDUCTASE FAMILY, PUTATIVE (AFU_ORTHOLOGUE AFUA_5G14340)-RELATED"/>
    <property type="match status" value="1"/>
</dbReference>
<comment type="caution">
    <text evidence="5">The sequence shown here is derived from an EMBL/GenBank/DDBJ whole genome shotgun (WGS) entry which is preliminary data.</text>
</comment>
<reference evidence="5 6" key="1">
    <citation type="submission" date="2016-07" db="EMBL/GenBank/DDBJ databases">
        <title>Comparative genomics of the entomopathogenic fungus Beauveria bassiana.</title>
        <authorList>
            <person name="Valero Jimenez C.A."/>
            <person name="Zwaan B.J."/>
            <person name="Van Kan J.A."/>
            <person name="Takken W."/>
            <person name="Debets A.J."/>
            <person name="Schoustra S.E."/>
            <person name="Koenraadt C.J."/>
        </authorList>
    </citation>
    <scope>NUCLEOTIDE SEQUENCE [LARGE SCALE GENOMIC DNA]</scope>
    <source>
        <strain evidence="5 6">ARSEF 8028</strain>
    </source>
</reference>
<dbReference type="FunFam" id="3.40.50.720:FF:000084">
    <property type="entry name" value="Short-chain dehydrogenase reductase"/>
    <property type="match status" value="1"/>
</dbReference>
<dbReference type="EMBL" id="JRHA01000003">
    <property type="protein sequence ID" value="PQK11513.1"/>
    <property type="molecule type" value="Genomic_DNA"/>
</dbReference>
<dbReference type="Gene3D" id="3.40.50.720">
    <property type="entry name" value="NAD(P)-binding Rossmann-like Domain"/>
    <property type="match status" value="2"/>
</dbReference>
<name>A0A2S7Y6E6_BEABA</name>
<sequence length="539" mass="58526">MWVRVYGECDFDVGSFGSGVVWDANHLFPIPETYESAHAAALMCAGASVWECLQDPREPARPSERVGVLGIGGLGHLAIKLASAMGCEVIALSQSETKREAAMSFGASEFHILDMTSEVLSEKQIAPVKRLLLCSTSSAMEDLGRLMPLVDTGGIIYPLGVSFGELKVPLLAVMAKGLRIQGSRRRIYPTIMTFPLTSEGIETSMRELREGRIRYKAVLYHVTYDLASNESNNNLNLASISEETCFMSIDDKYYEFMDNDPPRTGNGLYISSQRDFHHWSSIRSGHISLCALGIGAECATKLAAKGGAALCLADKDKLRLEVFGAALLESYGNIDTQVLILVVDVTSESDVVTAIAESVARFGRIDNAIHAAGVGDVQKPTHQVSMEEWTRIIDVNQKGTWLCQREVLRQMMKQGLGTLQRRGVIVNVASALGLRATSSGMPSPTYIASKHAIIGLTRMDAKFYAPHGICINAICPGWVRTPMTQQGIESGLFEEEICRIPMGRAAEPHEVADPVLFLISPAGRYVCGASLVVDGGYSL</sequence>